<dbReference type="Proteomes" id="UP000266673">
    <property type="component" value="Unassembled WGS sequence"/>
</dbReference>
<dbReference type="AlphaFoldDB" id="A0A397U384"/>
<organism evidence="3 4">
    <name type="scientific">Gigaspora rosea</name>
    <dbReference type="NCBI Taxonomy" id="44941"/>
    <lineage>
        <taxon>Eukaryota</taxon>
        <taxon>Fungi</taxon>
        <taxon>Fungi incertae sedis</taxon>
        <taxon>Mucoromycota</taxon>
        <taxon>Glomeromycotina</taxon>
        <taxon>Glomeromycetes</taxon>
        <taxon>Diversisporales</taxon>
        <taxon>Gigasporaceae</taxon>
        <taxon>Gigaspora</taxon>
    </lineage>
</organism>
<dbReference type="OrthoDB" id="10406120at2759"/>
<reference evidence="3 4" key="1">
    <citation type="submission" date="2018-06" db="EMBL/GenBank/DDBJ databases">
        <title>Comparative genomics reveals the genomic features of Rhizophagus irregularis, R. cerebriforme, R. diaphanum and Gigaspora rosea, and their symbiotic lifestyle signature.</title>
        <authorList>
            <person name="Morin E."/>
            <person name="San Clemente H."/>
            <person name="Chen E.C.H."/>
            <person name="De La Providencia I."/>
            <person name="Hainaut M."/>
            <person name="Kuo A."/>
            <person name="Kohler A."/>
            <person name="Murat C."/>
            <person name="Tang N."/>
            <person name="Roy S."/>
            <person name="Loubradou J."/>
            <person name="Henrissat B."/>
            <person name="Grigoriev I.V."/>
            <person name="Corradi N."/>
            <person name="Roux C."/>
            <person name="Martin F.M."/>
        </authorList>
    </citation>
    <scope>NUCLEOTIDE SEQUENCE [LARGE SCALE GENOMIC DNA]</scope>
    <source>
        <strain evidence="3 4">DAOM 194757</strain>
    </source>
</reference>
<comment type="caution">
    <text evidence="3">The sequence shown here is derived from an EMBL/GenBank/DDBJ whole genome shotgun (WGS) entry which is preliminary data.</text>
</comment>
<sequence>MDFFNFFCLTIFLFICYLIIDLSKIEDKVIVIDEELVKATNYNSVKEATADTVKEKDMKKENHEIERIRKEGLLLKQKNKLLRQKNNRVRKENLLLNQKNKRVMNDYLLLKQENHRVREESLRLKKENERNFTNSEHSSDIAKNERKRRILSDLEIRRLLNILNLIDPLLAYKWYQIFKFESNIEIIESKIKDLDIFIYKQLIPEFKNVFNYF</sequence>
<evidence type="ECO:0000313" key="3">
    <source>
        <dbReference type="EMBL" id="RIB01893.1"/>
    </source>
</evidence>
<protein>
    <submittedName>
        <fullName evidence="3">Uncharacterized protein</fullName>
    </submittedName>
</protein>
<evidence type="ECO:0000256" key="1">
    <source>
        <dbReference type="SAM" id="Coils"/>
    </source>
</evidence>
<evidence type="ECO:0000313" key="4">
    <source>
        <dbReference type="Proteomes" id="UP000266673"/>
    </source>
</evidence>
<name>A0A397U384_9GLOM</name>
<feature type="transmembrane region" description="Helical" evidence="2">
    <location>
        <begin position="6"/>
        <end position="23"/>
    </location>
</feature>
<keyword evidence="1" id="KW-0175">Coiled coil</keyword>
<dbReference type="EMBL" id="QKWP01002894">
    <property type="protein sequence ID" value="RIB01893.1"/>
    <property type="molecule type" value="Genomic_DNA"/>
</dbReference>
<gene>
    <name evidence="3" type="ORF">C2G38_2229368</name>
</gene>
<proteinExistence type="predicted"/>
<keyword evidence="2" id="KW-0812">Transmembrane</keyword>
<keyword evidence="2" id="KW-0472">Membrane</keyword>
<feature type="coiled-coil region" evidence="1">
    <location>
        <begin position="79"/>
        <end position="130"/>
    </location>
</feature>
<keyword evidence="4" id="KW-1185">Reference proteome</keyword>
<accession>A0A397U384</accession>
<keyword evidence="2" id="KW-1133">Transmembrane helix</keyword>
<evidence type="ECO:0000256" key="2">
    <source>
        <dbReference type="SAM" id="Phobius"/>
    </source>
</evidence>